<protein>
    <submittedName>
        <fullName evidence="1">Uncharacterized protein</fullName>
    </submittedName>
</protein>
<organism evidence="1 2">
    <name type="scientific">Pectinatus brassicae</name>
    <dbReference type="NCBI Taxonomy" id="862415"/>
    <lineage>
        <taxon>Bacteria</taxon>
        <taxon>Bacillati</taxon>
        <taxon>Bacillota</taxon>
        <taxon>Negativicutes</taxon>
        <taxon>Selenomonadales</taxon>
        <taxon>Selenomonadaceae</taxon>
        <taxon>Pectinatus</taxon>
    </lineage>
</organism>
<accession>A0A840URU2</accession>
<proteinExistence type="predicted"/>
<dbReference type="RefSeq" id="WP_183863297.1">
    <property type="nucleotide sequence ID" value="NZ_JACHFH010000051.1"/>
</dbReference>
<keyword evidence="2" id="KW-1185">Reference proteome</keyword>
<dbReference type="EMBL" id="JACHFH010000051">
    <property type="protein sequence ID" value="MBB5337468.1"/>
    <property type="molecule type" value="Genomic_DNA"/>
</dbReference>
<evidence type="ECO:0000313" key="1">
    <source>
        <dbReference type="EMBL" id="MBB5337468.1"/>
    </source>
</evidence>
<comment type="caution">
    <text evidence="1">The sequence shown here is derived from an EMBL/GenBank/DDBJ whole genome shotgun (WGS) entry which is preliminary data.</text>
</comment>
<dbReference type="AlphaFoldDB" id="A0A840URU2"/>
<name>A0A840URU2_9FIRM</name>
<reference evidence="1 2" key="1">
    <citation type="submission" date="2020-08" db="EMBL/GenBank/DDBJ databases">
        <title>Genomic Encyclopedia of Type Strains, Phase IV (KMG-IV): sequencing the most valuable type-strain genomes for metagenomic binning, comparative biology and taxonomic classification.</title>
        <authorList>
            <person name="Goeker M."/>
        </authorList>
    </citation>
    <scope>NUCLEOTIDE SEQUENCE [LARGE SCALE GENOMIC DNA]</scope>
    <source>
        <strain evidence="1 2">DSM 24661</strain>
    </source>
</reference>
<dbReference type="Proteomes" id="UP000559117">
    <property type="component" value="Unassembled WGS sequence"/>
</dbReference>
<gene>
    <name evidence="1" type="ORF">HNR32_002630</name>
</gene>
<sequence length="153" mass="17337">MDNIEYIWHHTANNGHIKRVFPSNINKDIYTILNKIFKNSIVNNSTTFEFNDNTYLLDTVLDNKGLMSRLSLLENDKEVPFAEIACSDVDYTVYSELKSLAKQLNIEHTFGKPKLPYASELLLPAALAAKETISWLPDFTCCLGLMGILGDDF</sequence>
<evidence type="ECO:0000313" key="2">
    <source>
        <dbReference type="Proteomes" id="UP000559117"/>
    </source>
</evidence>